<reference evidence="1 4" key="2">
    <citation type="submission" date="2019-07" db="EMBL/GenBank/DDBJ databases">
        <title>Whole genome shotgun sequence of Lactobacillus spicheri NBRC 107155.</title>
        <authorList>
            <person name="Hosoyama A."/>
            <person name="Uohara A."/>
            <person name="Ohji S."/>
            <person name="Ichikawa N."/>
        </authorList>
    </citation>
    <scope>NUCLEOTIDE SEQUENCE [LARGE SCALE GENOMIC DNA]</scope>
    <source>
        <strain evidence="1 4">NBRC 107155</strain>
    </source>
</reference>
<dbReference type="InterPro" id="IPR006439">
    <property type="entry name" value="HAD-SF_hydro_IA"/>
</dbReference>
<name>A0A0F3RRE8_9LACO</name>
<dbReference type="EMBL" id="JZCR01000019">
    <property type="protein sequence ID" value="KJW12465.1"/>
    <property type="molecule type" value="Genomic_DNA"/>
</dbReference>
<keyword evidence="4" id="KW-1185">Reference proteome</keyword>
<dbReference type="RefSeq" id="WP_045807572.1">
    <property type="nucleotide sequence ID" value="NZ_BJZI01000009.1"/>
</dbReference>
<evidence type="ECO:0000313" key="4">
    <source>
        <dbReference type="Proteomes" id="UP000321691"/>
    </source>
</evidence>
<dbReference type="FunFam" id="3.40.50.1000:FF:000022">
    <property type="entry name" value="Phosphoglycolate phosphatase"/>
    <property type="match status" value="1"/>
</dbReference>
<reference evidence="2 3" key="1">
    <citation type="submission" date="2015-03" db="EMBL/GenBank/DDBJ databases">
        <authorList>
            <person name="Zheng J."/>
            <person name="Ganezle M."/>
        </authorList>
    </citation>
    <scope>NUCLEOTIDE SEQUENCE [LARGE SCALE GENOMIC DNA]</scope>
    <source>
        <strain evidence="2 3">LP38</strain>
    </source>
</reference>
<dbReference type="Gene3D" id="1.10.150.240">
    <property type="entry name" value="Putative phosphatase, domain 2"/>
    <property type="match status" value="1"/>
</dbReference>
<dbReference type="Pfam" id="PF13419">
    <property type="entry name" value="HAD_2"/>
    <property type="match status" value="1"/>
</dbReference>
<organism evidence="2 3">
    <name type="scientific">Levilactobacillus spicheri</name>
    <dbReference type="NCBI Taxonomy" id="216463"/>
    <lineage>
        <taxon>Bacteria</taxon>
        <taxon>Bacillati</taxon>
        <taxon>Bacillota</taxon>
        <taxon>Bacilli</taxon>
        <taxon>Lactobacillales</taxon>
        <taxon>Lactobacillaceae</taxon>
        <taxon>Levilactobacillus</taxon>
    </lineage>
</organism>
<protein>
    <submittedName>
        <fullName evidence="2">Phosphatase</fullName>
    </submittedName>
</protein>
<dbReference type="Gene3D" id="3.40.50.1000">
    <property type="entry name" value="HAD superfamily/HAD-like"/>
    <property type="match status" value="1"/>
</dbReference>
<dbReference type="SFLD" id="SFLDS00003">
    <property type="entry name" value="Haloacid_Dehalogenase"/>
    <property type="match status" value="1"/>
</dbReference>
<dbReference type="GO" id="GO:0005829">
    <property type="term" value="C:cytosol"/>
    <property type="evidence" value="ECO:0007669"/>
    <property type="project" value="TreeGrafter"/>
</dbReference>
<sequence>MQNFFFDFDGTLADTREVAVTATQKAYAAKHLTVPAADVVASYMGVPIEVSFAKMADQPLDQAALEDLFTEFRRQYGLADDRIKLFAGMGPTLQALKDRGARLFVVSSKHSTPLKRNLKQIGLDQTFEALCGSDMVAHYKPAPDGILNLIDRFDLDPRDGVMIGDAIYDIQMGHNAHVATAAAMWGASDPAAVKAEHPTYLLESPKDLLSL</sequence>
<dbReference type="PANTHER" id="PTHR43434">
    <property type="entry name" value="PHOSPHOGLYCOLATE PHOSPHATASE"/>
    <property type="match status" value="1"/>
</dbReference>
<dbReference type="NCBIfam" id="TIGR01549">
    <property type="entry name" value="HAD-SF-IA-v1"/>
    <property type="match status" value="1"/>
</dbReference>
<dbReference type="SFLD" id="SFLDG01129">
    <property type="entry name" value="C1.5:_HAD__Beta-PGM__Phosphata"/>
    <property type="match status" value="1"/>
</dbReference>
<evidence type="ECO:0000313" key="2">
    <source>
        <dbReference type="EMBL" id="KJW12465.1"/>
    </source>
</evidence>
<dbReference type="STRING" id="216463.VC81_08195"/>
<comment type="caution">
    <text evidence="2">The sequence shown here is derived from an EMBL/GenBank/DDBJ whole genome shotgun (WGS) entry which is preliminary data.</text>
</comment>
<dbReference type="InterPro" id="IPR023198">
    <property type="entry name" value="PGP-like_dom2"/>
</dbReference>
<dbReference type="OrthoDB" id="9792518at2"/>
<dbReference type="Proteomes" id="UP000033491">
    <property type="component" value="Unassembled WGS sequence"/>
</dbReference>
<dbReference type="AlphaFoldDB" id="A0A0F3RRE8"/>
<dbReference type="InterPro" id="IPR036412">
    <property type="entry name" value="HAD-like_sf"/>
</dbReference>
<evidence type="ECO:0000313" key="3">
    <source>
        <dbReference type="Proteomes" id="UP000033491"/>
    </source>
</evidence>
<dbReference type="Proteomes" id="UP000321691">
    <property type="component" value="Unassembled WGS sequence"/>
</dbReference>
<evidence type="ECO:0000313" key="1">
    <source>
        <dbReference type="EMBL" id="GEO66401.1"/>
    </source>
</evidence>
<gene>
    <name evidence="1" type="ORF">LSP04_08200</name>
    <name evidence="2" type="ORF">VC81_08195</name>
</gene>
<accession>A0A0F3RRE8</accession>
<dbReference type="PATRIC" id="fig|216463.3.peg.755"/>
<dbReference type="SUPFAM" id="SSF56784">
    <property type="entry name" value="HAD-like"/>
    <property type="match status" value="1"/>
</dbReference>
<dbReference type="GO" id="GO:0008967">
    <property type="term" value="F:phosphoglycolate phosphatase activity"/>
    <property type="evidence" value="ECO:0007669"/>
    <property type="project" value="TreeGrafter"/>
</dbReference>
<dbReference type="EMBL" id="BJZI01000009">
    <property type="protein sequence ID" value="GEO66401.1"/>
    <property type="molecule type" value="Genomic_DNA"/>
</dbReference>
<dbReference type="GO" id="GO:0006281">
    <property type="term" value="P:DNA repair"/>
    <property type="evidence" value="ECO:0007669"/>
    <property type="project" value="TreeGrafter"/>
</dbReference>
<dbReference type="InterPro" id="IPR041492">
    <property type="entry name" value="HAD_2"/>
</dbReference>
<dbReference type="InterPro" id="IPR050155">
    <property type="entry name" value="HAD-like_hydrolase_sf"/>
</dbReference>
<dbReference type="PANTHER" id="PTHR43434:SF26">
    <property type="entry name" value="PYROPHOSPHATASE PPAX"/>
    <property type="match status" value="1"/>
</dbReference>
<dbReference type="InterPro" id="IPR023214">
    <property type="entry name" value="HAD_sf"/>
</dbReference>
<proteinExistence type="predicted"/>